<dbReference type="InterPro" id="IPR032821">
    <property type="entry name" value="PKS_assoc"/>
</dbReference>
<dbReference type="GO" id="GO:0004312">
    <property type="term" value="F:fatty acid synthase activity"/>
    <property type="evidence" value="ECO:0007669"/>
    <property type="project" value="TreeGrafter"/>
</dbReference>
<evidence type="ECO:0000256" key="1">
    <source>
        <dbReference type="ARBA" id="ARBA00022450"/>
    </source>
</evidence>
<dbReference type="SUPFAM" id="SSF55048">
    <property type="entry name" value="Probable ACP-binding domain of malonyl-CoA ACP transacylase"/>
    <property type="match status" value="1"/>
</dbReference>
<feature type="domain" description="Ketosynthase family 3 (KS3)" evidence="7">
    <location>
        <begin position="40"/>
        <end position="467"/>
    </location>
</feature>
<evidence type="ECO:0000313" key="9">
    <source>
        <dbReference type="Proteomes" id="UP000309174"/>
    </source>
</evidence>
<comment type="caution">
    <text evidence="8">The sequence shown here is derived from an EMBL/GenBank/DDBJ whole genome shotgun (WGS) entry which is preliminary data.</text>
</comment>
<dbReference type="InterPro" id="IPR009081">
    <property type="entry name" value="PP-bd_ACP"/>
</dbReference>
<keyword evidence="1" id="KW-0596">Phosphopantetheine</keyword>
<dbReference type="Gene3D" id="3.40.47.10">
    <property type="match status" value="1"/>
</dbReference>
<dbReference type="PANTHER" id="PTHR43775:SF51">
    <property type="entry name" value="INACTIVE PHENOLPHTHIOCEROL SYNTHESIS POLYKETIDE SYNTHASE TYPE I PKS1-RELATED"/>
    <property type="match status" value="1"/>
</dbReference>
<dbReference type="GO" id="GO:0005886">
    <property type="term" value="C:plasma membrane"/>
    <property type="evidence" value="ECO:0007669"/>
    <property type="project" value="TreeGrafter"/>
</dbReference>
<dbReference type="PROSITE" id="PS50075">
    <property type="entry name" value="CARRIER"/>
    <property type="match status" value="1"/>
</dbReference>
<evidence type="ECO:0000259" key="6">
    <source>
        <dbReference type="PROSITE" id="PS50075"/>
    </source>
</evidence>
<dbReference type="GO" id="GO:0031177">
    <property type="term" value="F:phosphopantetheine binding"/>
    <property type="evidence" value="ECO:0007669"/>
    <property type="project" value="InterPro"/>
</dbReference>
<dbReference type="SMART" id="SM00823">
    <property type="entry name" value="PKS_PP"/>
    <property type="match status" value="1"/>
</dbReference>
<feature type="domain" description="Carrier" evidence="6">
    <location>
        <begin position="1736"/>
        <end position="1817"/>
    </location>
</feature>
<dbReference type="InterPro" id="IPR014031">
    <property type="entry name" value="Ketoacyl_synth_C"/>
</dbReference>
<evidence type="ECO:0000313" key="8">
    <source>
        <dbReference type="EMBL" id="TMR02600.1"/>
    </source>
</evidence>
<dbReference type="Pfam" id="PF00698">
    <property type="entry name" value="Acyl_transf_1"/>
    <property type="match status" value="1"/>
</dbReference>
<dbReference type="FunFam" id="3.40.366.10:FF:000002">
    <property type="entry name" value="Probable polyketide synthase 2"/>
    <property type="match status" value="1"/>
</dbReference>
<reference evidence="8 9" key="1">
    <citation type="submission" date="2019-05" db="EMBL/GenBank/DDBJ databases">
        <title>Draft genome sequence of Actinomadura sp. 14C53.</title>
        <authorList>
            <person name="Saricaoglu S."/>
            <person name="Isik K."/>
        </authorList>
    </citation>
    <scope>NUCLEOTIDE SEQUENCE [LARGE SCALE GENOMIC DNA]</scope>
    <source>
        <strain evidence="8 9">14C53</strain>
    </source>
</reference>
<dbReference type="CDD" id="cd08955">
    <property type="entry name" value="KR_2_FAS_SDR_x"/>
    <property type="match status" value="1"/>
</dbReference>
<dbReference type="SMART" id="SM00827">
    <property type="entry name" value="PKS_AT"/>
    <property type="match status" value="1"/>
</dbReference>
<dbReference type="InterPro" id="IPR013120">
    <property type="entry name" value="FAR_NAD-bd"/>
</dbReference>
<dbReference type="CDD" id="cd00833">
    <property type="entry name" value="PKS"/>
    <property type="match status" value="1"/>
</dbReference>
<dbReference type="PANTHER" id="PTHR43775">
    <property type="entry name" value="FATTY ACID SYNTHASE"/>
    <property type="match status" value="1"/>
</dbReference>
<dbReference type="Pfam" id="PF00109">
    <property type="entry name" value="ketoacyl-synt"/>
    <property type="match status" value="1"/>
</dbReference>
<dbReference type="Pfam" id="PF02801">
    <property type="entry name" value="Ketoacyl-synt_C"/>
    <property type="match status" value="1"/>
</dbReference>
<dbReference type="Gene3D" id="3.40.50.720">
    <property type="entry name" value="NAD(P)-binding Rossmann-like Domain"/>
    <property type="match status" value="2"/>
</dbReference>
<dbReference type="SUPFAM" id="SSF47336">
    <property type="entry name" value="ACP-like"/>
    <property type="match status" value="1"/>
</dbReference>
<dbReference type="InterPro" id="IPR050091">
    <property type="entry name" value="PKS_NRPS_Biosynth_Enz"/>
</dbReference>
<dbReference type="InterPro" id="IPR020806">
    <property type="entry name" value="PKS_PP-bd"/>
</dbReference>
<evidence type="ECO:0000256" key="5">
    <source>
        <dbReference type="SAM" id="Coils"/>
    </source>
</evidence>
<dbReference type="Pfam" id="PF00550">
    <property type="entry name" value="PP-binding"/>
    <property type="match status" value="1"/>
</dbReference>
<dbReference type="InterPro" id="IPR036736">
    <property type="entry name" value="ACP-like_sf"/>
</dbReference>
<dbReference type="Pfam" id="PF07993">
    <property type="entry name" value="NAD_binding_4"/>
    <property type="match status" value="1"/>
</dbReference>
<dbReference type="OrthoDB" id="4537517at2"/>
<dbReference type="SUPFAM" id="SSF51735">
    <property type="entry name" value="NAD(P)-binding Rossmann-fold domains"/>
    <property type="match status" value="3"/>
</dbReference>
<dbReference type="GO" id="GO:0071770">
    <property type="term" value="P:DIM/DIP cell wall layer assembly"/>
    <property type="evidence" value="ECO:0007669"/>
    <property type="project" value="TreeGrafter"/>
</dbReference>
<dbReference type="InterPro" id="IPR014030">
    <property type="entry name" value="Ketoacyl_synth_N"/>
</dbReference>
<accession>A0A5C4JE58</accession>
<dbReference type="InterPro" id="IPR036291">
    <property type="entry name" value="NAD(P)-bd_dom_sf"/>
</dbReference>
<dbReference type="InterPro" id="IPR016035">
    <property type="entry name" value="Acyl_Trfase/lysoPLipase"/>
</dbReference>
<dbReference type="SUPFAM" id="SSF52151">
    <property type="entry name" value="FabD/lysophospholipase-like"/>
    <property type="match status" value="1"/>
</dbReference>
<dbReference type="Gene3D" id="1.10.1200.10">
    <property type="entry name" value="ACP-like"/>
    <property type="match status" value="1"/>
</dbReference>
<evidence type="ECO:0000259" key="7">
    <source>
        <dbReference type="PROSITE" id="PS52004"/>
    </source>
</evidence>
<proteinExistence type="predicted"/>
<dbReference type="Pfam" id="PF16197">
    <property type="entry name" value="KAsynt_C_assoc"/>
    <property type="match status" value="1"/>
</dbReference>
<evidence type="ECO:0000256" key="2">
    <source>
        <dbReference type="ARBA" id="ARBA00022553"/>
    </source>
</evidence>
<dbReference type="CDD" id="cd05235">
    <property type="entry name" value="SDR_e1"/>
    <property type="match status" value="1"/>
</dbReference>
<evidence type="ECO:0000256" key="3">
    <source>
        <dbReference type="ARBA" id="ARBA00022679"/>
    </source>
</evidence>
<dbReference type="InterPro" id="IPR042104">
    <property type="entry name" value="PKS_dehydratase_sf"/>
</dbReference>
<dbReference type="EMBL" id="VCKW01000049">
    <property type="protein sequence ID" value="TMR02600.1"/>
    <property type="molecule type" value="Genomic_DNA"/>
</dbReference>
<sequence>MSDQAPARERTDQRASLAEAARTIERLQRKLRERSARPPAEPVAIIGLGCRFPGGADTPDRFWRLLADGVDAVREFPPERDDAGAVYHPDPDEPGKAYTVQGGFLDEVSTFEPAVFGISPREALGMDPQQRLALEVAWEALERAGQAPDRLAGTRTGVFMGLSTTDYVRMRQSEGDIRDVDAYQLIGEPSFAAGRISYTLGLEGPCKVIDTTCSSSLVAVHDACQALRLGECDMALAGGVNMILSAYGYVLMSKFKALSPDGRCKTFDASADGYGRGEGAGVLVLKRLSDAIENRDPVLAVVQGSAVNHDGRSSGLTVPNPAAQQDVIRAALAQARLDPAHLDYVEVHGTGTSLGDPIELRALEAVIGRHHADEAPLLVGSVKTNIGHLEPAAGVAGLCKLVLSLRHGWIPPHLHFTDPNPNVDWDRLHIRVAADGTPWPDAAGRPRAGAVSSFGVSGTNAHCIVRSHEAAETGDRTGDMAGPLLLSAHTPQGLAQLAGRFADHLRESPGDDLADVCYTTQVGRSRQRHGLVASAGTPDAMADALEAHARGGRHPSLGTAELQAHKHRKPAWLFTGQGAQYAGMAAGLSAEPAFAEALDECAEHFDPLLDRPLREVIWPRSTDGDAPDLDDTRYTQPALFAVEYALARLWRSWGVTPGALAGHSIGEITAACVAGVLTLPDAARLVAARSALMAVLPADGVMTALGLTEEEALEAIGARTGTVAVAAVNGPHSVVLSGLAEDVAAIEAELAARDVRAQRLSVSHAFHSPLLKPMLAEFRAIAAEIEHREPEIPLVSNVTGRFWEPGDGGPDYWVRHAAQTVRFHEGLRTLHDGGYRTFVELGPSPVLSALGARALDDPTCAWIPVLRRPKPNGPEDRTSVRAALGMAVLRGVSADWDKVHTGTPPRRVPLPATVWQGSPYWFEKRRNGAAATGQAPTEAGSAAALPAGLRRLRAAVPTYQADLSAPVWAEYTRSDGSGRYLSVGGLGIVVDAAVNDALDSLRLSVADVRIDSRVPMDDPDRILQITVSPGHADTAAVEIHSVSRSEEEAGAPWTRHARGVVRRPIPGSRRIPVSPDGFDPGSYGRAIAHDGASLPPALLDAISGAHRGGRGVLVALEPPDDREPAARWGQLLDASVAALSWAADGAVPDSFTGRARRLAEGVLHDPARVRHVTAAVTAHGTTGDGAKGDAAVVTGDIEFLAEDGARLGTLRGLEVVDTAQDATAGARWRSPGELLYEVGWERAAAPSPARVRDESVLLIADRGGTAAALAGRLRQEGAHCQIIDPGDDGIGPSLLDGWTGPAAPGRIVVLTGLDAPDPETCDGDAVTAFLRHGELTVIGLVQRLLERPAWAETKVSLVTRGAVAAEDRLTAPLAGTLWGLGRVIALEHPEHWGGAVDLDPSAPEDADLDALIQALLDPSSEDEHALRDRARYVPRLNRAAATAPMRGAPRVSPSGSYLITGAFGGIGQAVGEWLARHGAGRLVLLARTPLPPRAEWDGGLAPGLRERVAVVRRLEALGAEVEVVAADVADAGRMEAVVSALRTARRPLRGVVHAAGVSKPQFLRDVPVTAPDDYDAVWRPKVAGGWLLHRLTAGLDLDFFLGFSSIAATWGSQHLSSYASGNAFLDALAAYRRRRGEAALTVDWGPWDLPSALFDEEVLSFLTSTGLRTLAAPQCLRLLGALLAAGASHGVVCAADWSTFRPVMEARIDRPLLHALDVSEETGEATAPLLDDLAQAPPEKRTALLVAYVQDVLGDVLGIDPRGIAVEDDVIGYGLDSLMVMEVVKRCKRDLQVTVRPNAFFARTTLGEWAALLGEETGAETTEDEEADLTLPSQIARRVELDPDIRPSGPLGKGYQNPRRVLLTGATGFVGAYLLDELLSATDATVVCLTRCADETEGLARIRGNLEHYLPWRDDADERIEVLPGDLAAPLLGLEASAFGALAESVDAIYHCGAWVSFSYTYRRLEAANVDGLAEILRLACTGPLTPVSHVSTYGIWGIPEDGRSVIAEADPIATAGRLVTGYVQTKWAAERLVEIARERGIPVDVHRPGRVLGDSRTGACLTTHFTTRVIRGCVQLGMAPDLDLEIEMTPVDYVSAALVRISRAPHAFGTNFHLVNRRKMHFGELVRNIGENGWPVAVVPVEKWWQELQESFAERDNVLHPVMDVVEEFVVGGEEAIDYDTANAEEVLAGTGVECPPLDERLLRTYFSWMARTGYLPPAGG</sequence>
<dbReference type="FunFam" id="3.40.47.10:FF:000019">
    <property type="entry name" value="Polyketide synthase type I"/>
    <property type="match status" value="1"/>
</dbReference>
<dbReference type="NCBIfam" id="TIGR01746">
    <property type="entry name" value="Thioester-redct"/>
    <property type="match status" value="1"/>
</dbReference>
<keyword evidence="3 8" id="KW-0808">Transferase</keyword>
<keyword evidence="2" id="KW-0597">Phosphoprotein</keyword>
<dbReference type="GO" id="GO:0006633">
    <property type="term" value="P:fatty acid biosynthetic process"/>
    <property type="evidence" value="ECO:0007669"/>
    <property type="project" value="TreeGrafter"/>
</dbReference>
<dbReference type="SUPFAM" id="SSF53901">
    <property type="entry name" value="Thiolase-like"/>
    <property type="match status" value="1"/>
</dbReference>
<dbReference type="Gene3D" id="3.10.129.110">
    <property type="entry name" value="Polyketide synthase dehydratase"/>
    <property type="match status" value="1"/>
</dbReference>
<keyword evidence="9" id="KW-1185">Reference proteome</keyword>
<organism evidence="8 9">
    <name type="scientific">Actinomadura soli</name>
    <dbReference type="NCBI Taxonomy" id="2508997"/>
    <lineage>
        <taxon>Bacteria</taxon>
        <taxon>Bacillati</taxon>
        <taxon>Actinomycetota</taxon>
        <taxon>Actinomycetes</taxon>
        <taxon>Streptosporangiales</taxon>
        <taxon>Thermomonosporaceae</taxon>
        <taxon>Actinomadura</taxon>
    </lineage>
</organism>
<protein>
    <submittedName>
        <fullName evidence="8">Acyltransferase domain-containing protein</fullName>
    </submittedName>
</protein>
<dbReference type="PROSITE" id="PS52004">
    <property type="entry name" value="KS3_2"/>
    <property type="match status" value="1"/>
</dbReference>
<dbReference type="GO" id="GO:0005737">
    <property type="term" value="C:cytoplasm"/>
    <property type="evidence" value="ECO:0007669"/>
    <property type="project" value="TreeGrafter"/>
</dbReference>
<dbReference type="SMART" id="SM00825">
    <property type="entry name" value="PKS_KS"/>
    <property type="match status" value="1"/>
</dbReference>
<dbReference type="InterPro" id="IPR013968">
    <property type="entry name" value="PKS_KR"/>
</dbReference>
<dbReference type="RefSeq" id="WP_138645233.1">
    <property type="nucleotide sequence ID" value="NZ_VCKW01000049.1"/>
</dbReference>
<keyword evidence="5" id="KW-0175">Coiled coil</keyword>
<evidence type="ECO:0000256" key="4">
    <source>
        <dbReference type="ARBA" id="ARBA00023315"/>
    </source>
</evidence>
<dbReference type="InterPro" id="IPR020841">
    <property type="entry name" value="PKS_Beta-ketoAc_synthase_dom"/>
</dbReference>
<dbReference type="Proteomes" id="UP000309174">
    <property type="component" value="Unassembled WGS sequence"/>
</dbReference>
<feature type="coiled-coil region" evidence="5">
    <location>
        <begin position="10"/>
        <end position="37"/>
    </location>
</feature>
<dbReference type="InterPro" id="IPR014043">
    <property type="entry name" value="Acyl_transferase_dom"/>
</dbReference>
<dbReference type="InterPro" id="IPR016036">
    <property type="entry name" value="Malonyl_transacylase_ACP-bd"/>
</dbReference>
<dbReference type="Gene3D" id="3.30.70.3290">
    <property type="match status" value="1"/>
</dbReference>
<dbReference type="SMART" id="SM00822">
    <property type="entry name" value="PKS_KR"/>
    <property type="match status" value="1"/>
</dbReference>
<dbReference type="InterPro" id="IPR057326">
    <property type="entry name" value="KR_dom"/>
</dbReference>
<dbReference type="Pfam" id="PF08659">
    <property type="entry name" value="KR"/>
    <property type="match status" value="1"/>
</dbReference>
<gene>
    <name evidence="8" type="ORF">ETD83_12325</name>
</gene>
<dbReference type="InterPro" id="IPR016039">
    <property type="entry name" value="Thiolase-like"/>
</dbReference>
<dbReference type="InterPro" id="IPR010080">
    <property type="entry name" value="Thioester_reductase-like_dom"/>
</dbReference>
<dbReference type="Gene3D" id="3.40.366.10">
    <property type="entry name" value="Malonyl-Coenzyme A Acyl Carrier Protein, domain 2"/>
    <property type="match status" value="1"/>
</dbReference>
<dbReference type="InterPro" id="IPR001227">
    <property type="entry name" value="Ac_transferase_dom_sf"/>
</dbReference>
<name>A0A5C4JE58_9ACTN</name>
<keyword evidence="4 8" id="KW-0012">Acyltransferase</keyword>